<sequence>MSFYRIGKDFEEVGKENSSITIVVYIESSTTTHLQDGSGVRVGEEDGHGFSSVRFGGGGGRGRGEKGLHIVGRKMP</sequence>
<name>A0A1J3F0I1_NOCCA</name>
<accession>A0A1J3F0I1</accession>
<evidence type="ECO:0000256" key="1">
    <source>
        <dbReference type="SAM" id="MobiDB-lite"/>
    </source>
</evidence>
<organism evidence="2">
    <name type="scientific">Noccaea caerulescens</name>
    <name type="common">Alpine penny-cress</name>
    <name type="synonym">Thlaspi caerulescens</name>
    <dbReference type="NCBI Taxonomy" id="107243"/>
    <lineage>
        <taxon>Eukaryota</taxon>
        <taxon>Viridiplantae</taxon>
        <taxon>Streptophyta</taxon>
        <taxon>Embryophyta</taxon>
        <taxon>Tracheophyta</taxon>
        <taxon>Spermatophyta</taxon>
        <taxon>Magnoliopsida</taxon>
        <taxon>eudicotyledons</taxon>
        <taxon>Gunneridae</taxon>
        <taxon>Pentapetalae</taxon>
        <taxon>rosids</taxon>
        <taxon>malvids</taxon>
        <taxon>Brassicales</taxon>
        <taxon>Brassicaceae</taxon>
        <taxon>Coluteocarpeae</taxon>
        <taxon>Noccaea</taxon>
    </lineage>
</organism>
<proteinExistence type="predicted"/>
<feature type="region of interest" description="Disordered" evidence="1">
    <location>
        <begin position="34"/>
        <end position="76"/>
    </location>
</feature>
<gene>
    <name evidence="2" type="ORF">LC_TR15485_c3_g1_i1_g.52856</name>
</gene>
<reference evidence="2" key="1">
    <citation type="submission" date="2016-07" db="EMBL/GenBank/DDBJ databases">
        <title>De novo transcriptome assembly of four accessions of the metal hyperaccumulator plant Noccaea caerulescens.</title>
        <authorList>
            <person name="Blande D."/>
            <person name="Halimaa P."/>
            <person name="Tervahauta A.I."/>
            <person name="Aarts M.G."/>
            <person name="Karenlampi S.O."/>
        </authorList>
    </citation>
    <scope>NUCLEOTIDE SEQUENCE</scope>
</reference>
<protein>
    <submittedName>
        <fullName evidence="2">Uncharacterized protein</fullName>
    </submittedName>
</protein>
<evidence type="ECO:0000313" key="2">
    <source>
        <dbReference type="EMBL" id="JAU36037.1"/>
    </source>
</evidence>
<dbReference type="EMBL" id="GEVK01016795">
    <property type="protein sequence ID" value="JAU36037.1"/>
    <property type="molecule type" value="Transcribed_RNA"/>
</dbReference>
<dbReference type="AlphaFoldDB" id="A0A1J3F0I1"/>